<dbReference type="GO" id="GO:0006950">
    <property type="term" value="P:response to stress"/>
    <property type="evidence" value="ECO:0007669"/>
    <property type="project" value="UniProtKB-ARBA"/>
</dbReference>
<sequence>MASSFRARIAPRLAIATKDLYPKISFHLRGKSAGTAHLQRWELRFNPILLAENGQAFIDEVVPHEYAHLLVYALAGDVAPHGAEWRWMMEEILAVPANRTHQFSTENSRTRQYQKFSYHCGCQTHQLTTIRHNRLLRGEAQYHCKQCGAALVRADDSSTC</sequence>
<accession>A0A2U2APM2</accession>
<gene>
    <name evidence="2" type="ORF">DC082_03600</name>
</gene>
<dbReference type="SMART" id="SM00731">
    <property type="entry name" value="SprT"/>
    <property type="match status" value="1"/>
</dbReference>
<evidence type="ECO:0000313" key="3">
    <source>
        <dbReference type="Proteomes" id="UP000244948"/>
    </source>
</evidence>
<keyword evidence="2" id="KW-0645">Protease</keyword>
<protein>
    <submittedName>
        <fullName evidence="2">SprT family zinc-dependent metalloprotease</fullName>
    </submittedName>
</protein>
<evidence type="ECO:0000259" key="1">
    <source>
        <dbReference type="SMART" id="SM00731"/>
    </source>
</evidence>
<dbReference type="RefSeq" id="WP_109236187.1">
    <property type="nucleotide sequence ID" value="NZ_BMXZ01000001.1"/>
</dbReference>
<dbReference type="PANTHER" id="PTHR38773">
    <property type="entry name" value="PROTEIN SPRT"/>
    <property type="match status" value="1"/>
</dbReference>
<proteinExistence type="predicted"/>
<dbReference type="AlphaFoldDB" id="A0A2U2APM2"/>
<dbReference type="GO" id="GO:0008237">
    <property type="term" value="F:metallopeptidase activity"/>
    <property type="evidence" value="ECO:0007669"/>
    <property type="project" value="UniProtKB-KW"/>
</dbReference>
<keyword evidence="2" id="KW-0378">Hydrolase</keyword>
<name>A0A2U2APM2_9GAMM</name>
<dbReference type="Proteomes" id="UP000244948">
    <property type="component" value="Unassembled WGS sequence"/>
</dbReference>
<dbReference type="GO" id="GO:0006508">
    <property type="term" value="P:proteolysis"/>
    <property type="evidence" value="ECO:0007669"/>
    <property type="project" value="UniProtKB-KW"/>
</dbReference>
<organism evidence="2 3">
    <name type="scientific">Ignatzschineria indica</name>
    <dbReference type="NCBI Taxonomy" id="472583"/>
    <lineage>
        <taxon>Bacteria</taxon>
        <taxon>Pseudomonadati</taxon>
        <taxon>Pseudomonadota</taxon>
        <taxon>Gammaproteobacteria</taxon>
        <taxon>Cardiobacteriales</taxon>
        <taxon>Ignatzschineriaceae</taxon>
        <taxon>Ignatzschineria</taxon>
    </lineage>
</organism>
<dbReference type="Pfam" id="PF10263">
    <property type="entry name" value="SprT-like"/>
    <property type="match status" value="1"/>
</dbReference>
<keyword evidence="3" id="KW-1185">Reference proteome</keyword>
<dbReference type="InterPro" id="IPR006640">
    <property type="entry name" value="SprT-like_domain"/>
</dbReference>
<evidence type="ECO:0000313" key="2">
    <source>
        <dbReference type="EMBL" id="PWD85127.1"/>
    </source>
</evidence>
<dbReference type="EMBL" id="QEWR01000002">
    <property type="protein sequence ID" value="PWD85127.1"/>
    <property type="molecule type" value="Genomic_DNA"/>
</dbReference>
<dbReference type="NCBIfam" id="NF003421">
    <property type="entry name" value="PRK04860.1"/>
    <property type="match status" value="1"/>
</dbReference>
<reference evidence="2 3" key="1">
    <citation type="journal article" date="2018" name="Genome Announc.">
        <title>Ignatzschineria cameli sp. nov., isolated from necrotic foot tissue of dromedaries (Camelus dromedarius) and associated maggots (Wohlfahrtia species) in Dubai.</title>
        <authorList>
            <person name="Tsang C.C."/>
            <person name="Tang J.Y."/>
            <person name="Fong J.Y."/>
            <person name="Kinne J."/>
            <person name="Lee H.H."/>
            <person name="Joseph M."/>
            <person name="Jose S."/>
            <person name="Schuster R.K."/>
            <person name="Tang Y."/>
            <person name="Sivakumar S."/>
            <person name="Chen J.H."/>
            <person name="Teng J.L."/>
            <person name="Lau S.K."/>
            <person name="Wernery U."/>
            <person name="Woo P.C."/>
        </authorList>
    </citation>
    <scope>NUCLEOTIDE SEQUENCE [LARGE SCALE GENOMIC DNA]</scope>
    <source>
        <strain evidence="2 3">KCTC 22643</strain>
    </source>
</reference>
<keyword evidence="2" id="KW-0482">Metalloprotease</keyword>
<feature type="domain" description="SprT-like" evidence="1">
    <location>
        <begin position="11"/>
        <end position="154"/>
    </location>
</feature>
<dbReference type="PANTHER" id="PTHR38773:SF1">
    <property type="entry name" value="PROTEIN SPRT"/>
    <property type="match status" value="1"/>
</dbReference>
<comment type="caution">
    <text evidence="2">The sequence shown here is derived from an EMBL/GenBank/DDBJ whole genome shotgun (WGS) entry which is preliminary data.</text>
</comment>